<evidence type="ECO:0000313" key="7">
    <source>
        <dbReference type="EMBL" id="KIW62187.1"/>
    </source>
</evidence>
<sequence length="353" mass="39026">MGPYVPQVPVSIPAVSDILELTFRFEIQDQSSSALHVVVVGAGIGGLSCAIACRRAKPPITVTVVERAPELLTIGAGIHIPPNACRVMDHFGLVPKLKQAGAYLVQDFTLRRYQNGAVIAEKPLGERMEREYGAEWLAIHRGEYQNVLLREALDSGAVILTDAEVTGVENNTSLWKQMVSLKDERQIMADVVVGADGLWSTMREYVLGRPFAPEETGDLAYRGTFTREQLGALENEKIDQLMEASNVQVWLGPNRHAVFYPLRNHTEYNLVLLCADDLPEGVRTSAGSVEEMAAKFEGFDPSLRMIISCLQTALKWKLLHFKELHKWTRGPVALLGDASHVSCPLGWKTQNLP</sequence>
<dbReference type="Pfam" id="PF01494">
    <property type="entry name" value="FAD_binding_3"/>
    <property type="match status" value="1"/>
</dbReference>
<dbReference type="HOGENOM" id="CLU_009665_19_3_1"/>
<keyword evidence="3" id="KW-0274">FAD</keyword>
<dbReference type="PRINTS" id="PR00420">
    <property type="entry name" value="RNGMNOXGNASE"/>
</dbReference>
<evidence type="ECO:0000259" key="6">
    <source>
        <dbReference type="Pfam" id="PF01494"/>
    </source>
</evidence>
<evidence type="ECO:0000256" key="5">
    <source>
        <dbReference type="ARBA" id="ARBA00023033"/>
    </source>
</evidence>
<keyword evidence="2" id="KW-0285">Flavoprotein</keyword>
<reference evidence="7 8" key="1">
    <citation type="submission" date="2015-01" db="EMBL/GenBank/DDBJ databases">
        <title>The Genome Sequence of Capronia semiimmersa CBS27337.</title>
        <authorList>
            <consortium name="The Broad Institute Genomics Platform"/>
            <person name="Cuomo C."/>
            <person name="de Hoog S."/>
            <person name="Gorbushina A."/>
            <person name="Stielow B."/>
            <person name="Teixiera M."/>
            <person name="Abouelleil A."/>
            <person name="Chapman S.B."/>
            <person name="Priest M."/>
            <person name="Young S.K."/>
            <person name="Wortman J."/>
            <person name="Nusbaum C."/>
            <person name="Birren B."/>
        </authorList>
    </citation>
    <scope>NUCLEOTIDE SEQUENCE [LARGE SCALE GENOMIC DNA]</scope>
    <source>
        <strain evidence="7 8">CBS 27337</strain>
    </source>
</reference>
<evidence type="ECO:0000256" key="4">
    <source>
        <dbReference type="ARBA" id="ARBA00023002"/>
    </source>
</evidence>
<dbReference type="PANTHER" id="PTHR13789:SF311">
    <property type="entry name" value="HYDROXYLASE, PUTATIVE (AFU_ORTHOLOGUE AFUA_5G10180)-RELATED"/>
    <property type="match status" value="1"/>
</dbReference>
<proteinExistence type="inferred from homology"/>
<dbReference type="PANTHER" id="PTHR13789">
    <property type="entry name" value="MONOOXYGENASE"/>
    <property type="match status" value="1"/>
</dbReference>
<dbReference type="STRING" id="5601.A0A0D2DIK5"/>
<dbReference type="SUPFAM" id="SSF51905">
    <property type="entry name" value="FAD/NAD(P)-binding domain"/>
    <property type="match status" value="1"/>
</dbReference>
<keyword evidence="4" id="KW-0560">Oxidoreductase</keyword>
<evidence type="ECO:0000256" key="2">
    <source>
        <dbReference type="ARBA" id="ARBA00022630"/>
    </source>
</evidence>
<evidence type="ECO:0000256" key="3">
    <source>
        <dbReference type="ARBA" id="ARBA00022827"/>
    </source>
</evidence>
<comment type="similarity">
    <text evidence="1">Belongs to the paxM FAD-dependent monooxygenase family.</text>
</comment>
<dbReference type="GO" id="GO:0004497">
    <property type="term" value="F:monooxygenase activity"/>
    <property type="evidence" value="ECO:0007669"/>
    <property type="project" value="UniProtKB-KW"/>
</dbReference>
<keyword evidence="8" id="KW-1185">Reference proteome</keyword>
<dbReference type="AlphaFoldDB" id="A0A0D2DIK5"/>
<dbReference type="EMBL" id="KN846963">
    <property type="protein sequence ID" value="KIW62187.1"/>
    <property type="molecule type" value="Genomic_DNA"/>
</dbReference>
<dbReference type="Gene3D" id="3.50.50.60">
    <property type="entry name" value="FAD/NAD(P)-binding domain"/>
    <property type="match status" value="1"/>
</dbReference>
<dbReference type="InterPro" id="IPR036188">
    <property type="entry name" value="FAD/NAD-bd_sf"/>
</dbReference>
<accession>A0A0D2DIK5</accession>
<organism evidence="7 8">
    <name type="scientific">Phialophora macrospora</name>
    <dbReference type="NCBI Taxonomy" id="1851006"/>
    <lineage>
        <taxon>Eukaryota</taxon>
        <taxon>Fungi</taxon>
        <taxon>Dikarya</taxon>
        <taxon>Ascomycota</taxon>
        <taxon>Pezizomycotina</taxon>
        <taxon>Eurotiomycetes</taxon>
        <taxon>Chaetothyriomycetidae</taxon>
        <taxon>Chaetothyriales</taxon>
        <taxon>Herpotrichiellaceae</taxon>
        <taxon>Phialophora</taxon>
    </lineage>
</organism>
<gene>
    <name evidence="7" type="ORF">PV04_10385</name>
</gene>
<dbReference type="InterPro" id="IPR002938">
    <property type="entry name" value="FAD-bd"/>
</dbReference>
<dbReference type="InterPro" id="IPR050493">
    <property type="entry name" value="FAD-dep_Monooxygenase_BioMet"/>
</dbReference>
<dbReference type="Proteomes" id="UP000054266">
    <property type="component" value="Unassembled WGS sequence"/>
</dbReference>
<dbReference type="GO" id="GO:0071949">
    <property type="term" value="F:FAD binding"/>
    <property type="evidence" value="ECO:0007669"/>
    <property type="project" value="InterPro"/>
</dbReference>
<evidence type="ECO:0000256" key="1">
    <source>
        <dbReference type="ARBA" id="ARBA00007992"/>
    </source>
</evidence>
<protein>
    <recommendedName>
        <fullName evidence="6">FAD-binding domain-containing protein</fullName>
    </recommendedName>
</protein>
<feature type="domain" description="FAD-binding" evidence="6">
    <location>
        <begin position="36"/>
        <end position="346"/>
    </location>
</feature>
<keyword evidence="5" id="KW-0503">Monooxygenase</keyword>
<evidence type="ECO:0000313" key="8">
    <source>
        <dbReference type="Proteomes" id="UP000054266"/>
    </source>
</evidence>
<dbReference type="SUPFAM" id="SSF54373">
    <property type="entry name" value="FAD-linked reductases, C-terminal domain"/>
    <property type="match status" value="1"/>
</dbReference>
<name>A0A0D2DIK5_9EURO</name>